<gene>
    <name evidence="2" type="ORF">DKX38_008447</name>
</gene>
<dbReference type="EMBL" id="VDCV01000005">
    <property type="protein sequence ID" value="KAB5557538.1"/>
    <property type="molecule type" value="Genomic_DNA"/>
</dbReference>
<protein>
    <submittedName>
        <fullName evidence="2">Uncharacterized protein</fullName>
    </submittedName>
</protein>
<feature type="compositionally biased region" description="Polar residues" evidence="1">
    <location>
        <begin position="30"/>
        <end position="47"/>
    </location>
</feature>
<organism evidence="2 3">
    <name type="scientific">Salix brachista</name>
    <dbReference type="NCBI Taxonomy" id="2182728"/>
    <lineage>
        <taxon>Eukaryota</taxon>
        <taxon>Viridiplantae</taxon>
        <taxon>Streptophyta</taxon>
        <taxon>Embryophyta</taxon>
        <taxon>Tracheophyta</taxon>
        <taxon>Spermatophyta</taxon>
        <taxon>Magnoliopsida</taxon>
        <taxon>eudicotyledons</taxon>
        <taxon>Gunneridae</taxon>
        <taxon>Pentapetalae</taxon>
        <taxon>rosids</taxon>
        <taxon>fabids</taxon>
        <taxon>Malpighiales</taxon>
        <taxon>Salicaceae</taxon>
        <taxon>Saliceae</taxon>
        <taxon>Salix</taxon>
    </lineage>
</organism>
<evidence type="ECO:0000313" key="3">
    <source>
        <dbReference type="Proteomes" id="UP000326939"/>
    </source>
</evidence>
<feature type="region of interest" description="Disordered" evidence="1">
    <location>
        <begin position="30"/>
        <end position="50"/>
    </location>
</feature>
<sequence length="197" mass="22541">MNVHRRDRAKLRQLPPWFFKFPECPTSNPDPNDHLLSSSSKFSQYPDHSTHDHSPYLNSFSSPCCREKKSIVECHQSKDLTKKSNAGAVFGVGELKRNFSQECDQREALRRSEIINSDMETGCEDPKEVLDLELRLGLLTPGNLKGDCLLRGFRTPYLIDNAMLIRYVNCNIVEDEVVEMHLSLLTYNCFQGIRGGF</sequence>
<evidence type="ECO:0000313" key="2">
    <source>
        <dbReference type="EMBL" id="KAB5557538.1"/>
    </source>
</evidence>
<comment type="caution">
    <text evidence="2">The sequence shown here is derived from an EMBL/GenBank/DDBJ whole genome shotgun (WGS) entry which is preliminary data.</text>
</comment>
<evidence type="ECO:0000256" key="1">
    <source>
        <dbReference type="SAM" id="MobiDB-lite"/>
    </source>
</evidence>
<dbReference type="AlphaFoldDB" id="A0A5N5MRL5"/>
<accession>A0A5N5MRL5</accession>
<name>A0A5N5MRL5_9ROSI</name>
<reference evidence="3" key="1">
    <citation type="journal article" date="2019" name="Gigascience">
        <title>De novo genome assembly of the endangered Acer yangbiense, a plant species with extremely small populations endemic to Yunnan Province, China.</title>
        <authorList>
            <person name="Yang J."/>
            <person name="Wariss H.M."/>
            <person name="Tao L."/>
            <person name="Zhang R."/>
            <person name="Yun Q."/>
            <person name="Hollingsworth P."/>
            <person name="Dao Z."/>
            <person name="Luo G."/>
            <person name="Guo H."/>
            <person name="Ma Y."/>
            <person name="Sun W."/>
        </authorList>
    </citation>
    <scope>NUCLEOTIDE SEQUENCE [LARGE SCALE GENOMIC DNA]</scope>
    <source>
        <strain evidence="3">cv. br00</strain>
    </source>
</reference>
<dbReference type="Proteomes" id="UP000326939">
    <property type="component" value="Chromosome 5"/>
</dbReference>
<proteinExistence type="predicted"/>
<keyword evidence="3" id="KW-1185">Reference proteome</keyword>